<keyword evidence="5 9" id="KW-0862">Zinc</keyword>
<dbReference type="InterPro" id="IPR011032">
    <property type="entry name" value="GroES-like_sf"/>
</dbReference>
<evidence type="ECO:0000313" key="11">
    <source>
        <dbReference type="EMBL" id="GAA4179563.1"/>
    </source>
</evidence>
<feature type="domain" description="Enoyl reductase (ER)" evidence="10">
    <location>
        <begin position="10"/>
        <end position="334"/>
    </location>
</feature>
<proteinExistence type="inferred from homology"/>
<dbReference type="InterPro" id="IPR036291">
    <property type="entry name" value="NAD(P)-bd_dom_sf"/>
</dbReference>
<organism evidence="11 12">
    <name type="scientific">Gryllotalpicola koreensis</name>
    <dbReference type="NCBI Taxonomy" id="993086"/>
    <lineage>
        <taxon>Bacteria</taxon>
        <taxon>Bacillati</taxon>
        <taxon>Actinomycetota</taxon>
        <taxon>Actinomycetes</taxon>
        <taxon>Micrococcales</taxon>
        <taxon>Microbacteriaceae</taxon>
        <taxon>Gryllotalpicola</taxon>
    </lineage>
</organism>
<keyword evidence="6" id="KW-0560">Oxidoreductase</keyword>
<sequence length="355" mass="36961">MRAAVAREFGKPLEFDDRVVPLPHGFEALVRVEYTGVCHTDLHAVGGDWPVKPGLPFVPGHEGVGRVVAVGHSVTSVKVGDRVGNAWLWSACGECEYCTSGRETLCPAQKNAGYSVDGSFQDYMIVDSRYAARVPESLDPARVAPILCAGVTVYKGLKTTGARPGQWVVVSGIGGLGHLAVEYAVAMGLDVVAVDVADSKLVLARELGATFTINAAKTDAAAEIQREIGGAHGVLVTAPSEAAVAQAVGMARRGGTISLVGLPSGTFPVSVFDTVLKGLTIRGSIVGTRGDLAEALDFAARGKVHATVTKHPFADVNRVLDDMRDGRILGRVVLELAGALSREDAGYPAGQLAGV</sequence>
<dbReference type="NCBIfam" id="NF006940">
    <property type="entry name" value="PRK09422.1"/>
    <property type="match status" value="1"/>
</dbReference>
<dbReference type="InterPro" id="IPR013154">
    <property type="entry name" value="ADH-like_N"/>
</dbReference>
<dbReference type="CDD" id="cd08297">
    <property type="entry name" value="CAD3"/>
    <property type="match status" value="1"/>
</dbReference>
<evidence type="ECO:0000256" key="5">
    <source>
        <dbReference type="ARBA" id="ARBA00022833"/>
    </source>
</evidence>
<comment type="cofactor">
    <cofactor evidence="1 9">
        <name>Zn(2+)</name>
        <dbReference type="ChEBI" id="CHEBI:29105"/>
    </cofactor>
</comment>
<dbReference type="EC" id="1.1.1.1" evidence="3"/>
<evidence type="ECO:0000256" key="2">
    <source>
        <dbReference type="ARBA" id="ARBA00008072"/>
    </source>
</evidence>
<evidence type="ECO:0000256" key="6">
    <source>
        <dbReference type="ARBA" id="ARBA00023002"/>
    </source>
</evidence>
<dbReference type="PROSITE" id="PS00059">
    <property type="entry name" value="ADH_ZINC"/>
    <property type="match status" value="1"/>
</dbReference>
<gene>
    <name evidence="11" type="primary">adhP</name>
    <name evidence="11" type="ORF">GCM10022287_32100</name>
</gene>
<dbReference type="InterPro" id="IPR020843">
    <property type="entry name" value="ER"/>
</dbReference>
<reference evidence="12" key="1">
    <citation type="journal article" date="2019" name="Int. J. Syst. Evol. Microbiol.">
        <title>The Global Catalogue of Microorganisms (GCM) 10K type strain sequencing project: providing services to taxonomists for standard genome sequencing and annotation.</title>
        <authorList>
            <consortium name="The Broad Institute Genomics Platform"/>
            <consortium name="The Broad Institute Genome Sequencing Center for Infectious Disease"/>
            <person name="Wu L."/>
            <person name="Ma J."/>
        </authorList>
    </citation>
    <scope>NUCLEOTIDE SEQUENCE [LARGE SCALE GENOMIC DNA]</scope>
    <source>
        <strain evidence="12">JCM 17591</strain>
    </source>
</reference>
<dbReference type="SUPFAM" id="SSF51735">
    <property type="entry name" value="NAD(P)-binding Rossmann-fold domains"/>
    <property type="match status" value="1"/>
</dbReference>
<evidence type="ECO:0000313" key="12">
    <source>
        <dbReference type="Proteomes" id="UP001501079"/>
    </source>
</evidence>
<keyword evidence="12" id="KW-1185">Reference proteome</keyword>
<dbReference type="Gene3D" id="3.40.50.720">
    <property type="entry name" value="NAD(P)-binding Rossmann-like Domain"/>
    <property type="match status" value="1"/>
</dbReference>
<comment type="similarity">
    <text evidence="2 9">Belongs to the zinc-containing alcohol dehydrogenase family.</text>
</comment>
<dbReference type="PANTHER" id="PTHR42940:SF8">
    <property type="entry name" value="VACUOLAR PROTEIN SORTING-ASSOCIATED PROTEIN 11"/>
    <property type="match status" value="1"/>
</dbReference>
<dbReference type="PANTHER" id="PTHR42940">
    <property type="entry name" value="ALCOHOL DEHYDROGENASE 1-RELATED"/>
    <property type="match status" value="1"/>
</dbReference>
<comment type="caution">
    <text evidence="11">The sequence shown here is derived from an EMBL/GenBank/DDBJ whole genome shotgun (WGS) entry which is preliminary data.</text>
</comment>
<dbReference type="InterPro" id="IPR013149">
    <property type="entry name" value="ADH-like_C"/>
</dbReference>
<dbReference type="RefSeq" id="WP_344756724.1">
    <property type="nucleotide sequence ID" value="NZ_BAABBW010000005.1"/>
</dbReference>
<accession>A0ABP8A806</accession>
<evidence type="ECO:0000256" key="4">
    <source>
        <dbReference type="ARBA" id="ARBA00022723"/>
    </source>
</evidence>
<evidence type="ECO:0000259" key="10">
    <source>
        <dbReference type="SMART" id="SM00829"/>
    </source>
</evidence>
<keyword evidence="4 9" id="KW-0479">Metal-binding</keyword>
<dbReference type="InterPro" id="IPR002328">
    <property type="entry name" value="ADH_Zn_CS"/>
</dbReference>
<dbReference type="Proteomes" id="UP001501079">
    <property type="component" value="Unassembled WGS sequence"/>
</dbReference>
<evidence type="ECO:0000256" key="3">
    <source>
        <dbReference type="ARBA" id="ARBA00013190"/>
    </source>
</evidence>
<comment type="catalytic activity">
    <reaction evidence="7">
        <text>a secondary alcohol + NAD(+) = a ketone + NADH + H(+)</text>
        <dbReference type="Rhea" id="RHEA:10740"/>
        <dbReference type="ChEBI" id="CHEBI:15378"/>
        <dbReference type="ChEBI" id="CHEBI:17087"/>
        <dbReference type="ChEBI" id="CHEBI:35681"/>
        <dbReference type="ChEBI" id="CHEBI:57540"/>
        <dbReference type="ChEBI" id="CHEBI:57945"/>
        <dbReference type="EC" id="1.1.1.1"/>
    </reaction>
</comment>
<protein>
    <recommendedName>
        <fullName evidence="3">alcohol dehydrogenase</fullName>
        <ecNumber evidence="3">1.1.1.1</ecNumber>
    </recommendedName>
</protein>
<comment type="catalytic activity">
    <reaction evidence="8">
        <text>a primary alcohol + NAD(+) = an aldehyde + NADH + H(+)</text>
        <dbReference type="Rhea" id="RHEA:10736"/>
        <dbReference type="ChEBI" id="CHEBI:15378"/>
        <dbReference type="ChEBI" id="CHEBI:15734"/>
        <dbReference type="ChEBI" id="CHEBI:17478"/>
        <dbReference type="ChEBI" id="CHEBI:57540"/>
        <dbReference type="ChEBI" id="CHEBI:57945"/>
        <dbReference type="EC" id="1.1.1.1"/>
    </reaction>
</comment>
<dbReference type="EMBL" id="BAABBW010000005">
    <property type="protein sequence ID" value="GAA4179563.1"/>
    <property type="molecule type" value="Genomic_DNA"/>
</dbReference>
<evidence type="ECO:0000256" key="1">
    <source>
        <dbReference type="ARBA" id="ARBA00001947"/>
    </source>
</evidence>
<dbReference type="SUPFAM" id="SSF50129">
    <property type="entry name" value="GroES-like"/>
    <property type="match status" value="1"/>
</dbReference>
<dbReference type="Gene3D" id="3.90.180.10">
    <property type="entry name" value="Medium-chain alcohol dehydrogenases, catalytic domain"/>
    <property type="match status" value="1"/>
</dbReference>
<evidence type="ECO:0000256" key="8">
    <source>
        <dbReference type="ARBA" id="ARBA00049243"/>
    </source>
</evidence>
<evidence type="ECO:0000256" key="9">
    <source>
        <dbReference type="RuleBase" id="RU361277"/>
    </source>
</evidence>
<dbReference type="Pfam" id="PF00107">
    <property type="entry name" value="ADH_zinc_N"/>
    <property type="match status" value="1"/>
</dbReference>
<dbReference type="SMART" id="SM00829">
    <property type="entry name" value="PKS_ER"/>
    <property type="match status" value="1"/>
</dbReference>
<evidence type="ECO:0000256" key="7">
    <source>
        <dbReference type="ARBA" id="ARBA00049164"/>
    </source>
</evidence>
<dbReference type="Pfam" id="PF08240">
    <property type="entry name" value="ADH_N"/>
    <property type="match status" value="1"/>
</dbReference>
<name>A0ABP8A806_9MICO</name>